<proteinExistence type="predicted"/>
<reference evidence="2" key="1">
    <citation type="submission" date="2023-03" db="EMBL/GenBank/DDBJ databases">
        <title>Massive genome expansion in bonnet fungi (Mycena s.s.) driven by repeated elements and novel gene families across ecological guilds.</title>
        <authorList>
            <consortium name="Lawrence Berkeley National Laboratory"/>
            <person name="Harder C.B."/>
            <person name="Miyauchi S."/>
            <person name="Viragh M."/>
            <person name="Kuo A."/>
            <person name="Thoen E."/>
            <person name="Andreopoulos B."/>
            <person name="Lu D."/>
            <person name="Skrede I."/>
            <person name="Drula E."/>
            <person name="Henrissat B."/>
            <person name="Morin E."/>
            <person name="Kohler A."/>
            <person name="Barry K."/>
            <person name="LaButti K."/>
            <person name="Morin E."/>
            <person name="Salamov A."/>
            <person name="Lipzen A."/>
            <person name="Mereny Z."/>
            <person name="Hegedus B."/>
            <person name="Baldrian P."/>
            <person name="Stursova M."/>
            <person name="Weitz H."/>
            <person name="Taylor A."/>
            <person name="Grigoriev I.V."/>
            <person name="Nagy L.G."/>
            <person name="Martin F."/>
            <person name="Kauserud H."/>
        </authorList>
    </citation>
    <scope>NUCLEOTIDE SEQUENCE</scope>
    <source>
        <strain evidence="2">CBHHK067</strain>
    </source>
</reference>
<dbReference type="AlphaFoldDB" id="A0AAD7DD68"/>
<comment type="caution">
    <text evidence="2">The sequence shown here is derived from an EMBL/GenBank/DDBJ whole genome shotgun (WGS) entry which is preliminary data.</text>
</comment>
<organism evidence="2 3">
    <name type="scientific">Mycena rosella</name>
    <name type="common">Pink bonnet</name>
    <name type="synonym">Agaricus rosellus</name>
    <dbReference type="NCBI Taxonomy" id="1033263"/>
    <lineage>
        <taxon>Eukaryota</taxon>
        <taxon>Fungi</taxon>
        <taxon>Dikarya</taxon>
        <taxon>Basidiomycota</taxon>
        <taxon>Agaricomycotina</taxon>
        <taxon>Agaricomycetes</taxon>
        <taxon>Agaricomycetidae</taxon>
        <taxon>Agaricales</taxon>
        <taxon>Marasmiineae</taxon>
        <taxon>Mycenaceae</taxon>
        <taxon>Mycena</taxon>
    </lineage>
</organism>
<evidence type="ECO:0000313" key="2">
    <source>
        <dbReference type="EMBL" id="KAJ7688568.1"/>
    </source>
</evidence>
<protein>
    <submittedName>
        <fullName evidence="2">Uncharacterized protein</fullName>
    </submittedName>
</protein>
<feature type="region of interest" description="Disordered" evidence="1">
    <location>
        <begin position="76"/>
        <end position="113"/>
    </location>
</feature>
<gene>
    <name evidence="2" type="ORF">B0H17DRAFT_1202851</name>
</gene>
<dbReference type="EMBL" id="JARKIE010000078">
    <property type="protein sequence ID" value="KAJ7688568.1"/>
    <property type="molecule type" value="Genomic_DNA"/>
</dbReference>
<sequence length="256" mass="28277">MLVNPALKVFADERIGKVVVPFEATTFLKMKTTAGFTPVSALRLEDCPYLVHHVTENTPWYRNLFRTSTPDVASASSAGASHVEWEEEESARAGARRNPVSAPSRGKGPHVNAGARAQVKALKETKGLNPKAKPACDKFLPFDRPEMPSTITPWATALAAIDRSRPLSYGIDLLQLYVLPEPALLASPEDKACHRMLYHHYRLMCDALMFCLADRSQPHKLLTTQQWRDILQGKAGTRAQARSASLEELLSPAFST</sequence>
<keyword evidence="3" id="KW-1185">Reference proteome</keyword>
<evidence type="ECO:0000313" key="3">
    <source>
        <dbReference type="Proteomes" id="UP001221757"/>
    </source>
</evidence>
<name>A0AAD7DD68_MYCRO</name>
<evidence type="ECO:0000256" key="1">
    <source>
        <dbReference type="SAM" id="MobiDB-lite"/>
    </source>
</evidence>
<dbReference type="Proteomes" id="UP001221757">
    <property type="component" value="Unassembled WGS sequence"/>
</dbReference>
<accession>A0AAD7DD68</accession>